<dbReference type="AlphaFoldDB" id="A0A6L6PP83"/>
<dbReference type="OrthoDB" id="8781946at2"/>
<dbReference type="Proteomes" id="UP000475582">
    <property type="component" value="Unassembled WGS sequence"/>
</dbReference>
<dbReference type="RefSeq" id="WP_155466563.1">
    <property type="nucleotide sequence ID" value="NZ_WNKY01000036.1"/>
</dbReference>
<sequence length="172" mass="18399">MKPIFRRLILYGLLCGTLIFSYSVFRAEGSAATEVVAPNAKRPAIREQVVAADDSSGISLERMARTYVAANDANPFAMKSWATAAPAVAKPVPATTLDSAPVAPPLPYSFAGKLDLDGGVSVMYLVKGEQSFAVSKGEIFDNNYRLEGMQDGNLVIVYLPLNSKQLLPVGTE</sequence>
<gene>
    <name evidence="1" type="ORF">GM676_23655</name>
</gene>
<keyword evidence="2" id="KW-1185">Reference proteome</keyword>
<reference evidence="1 2" key="1">
    <citation type="submission" date="2019-11" db="EMBL/GenBank/DDBJ databases">
        <title>Type strains purchased from KCTC, JCM and DSMZ.</title>
        <authorList>
            <person name="Lu H."/>
        </authorList>
    </citation>
    <scope>NUCLEOTIDE SEQUENCE [LARGE SCALE GENOMIC DNA]</scope>
    <source>
        <strain evidence="1 2">KCTC 22382</strain>
    </source>
</reference>
<protein>
    <recommendedName>
        <fullName evidence="3">Secretion system X translation initiation factor</fullName>
    </recommendedName>
</protein>
<evidence type="ECO:0000313" key="2">
    <source>
        <dbReference type="Proteomes" id="UP000475582"/>
    </source>
</evidence>
<evidence type="ECO:0008006" key="3">
    <source>
        <dbReference type="Google" id="ProtNLM"/>
    </source>
</evidence>
<evidence type="ECO:0000313" key="1">
    <source>
        <dbReference type="EMBL" id="MTV40559.1"/>
    </source>
</evidence>
<comment type="caution">
    <text evidence="1">The sequence shown here is derived from an EMBL/GenBank/DDBJ whole genome shotgun (WGS) entry which is preliminary data.</text>
</comment>
<accession>A0A6L6PP83</accession>
<proteinExistence type="predicted"/>
<organism evidence="1 2">
    <name type="scientific">Duganella radicis</name>
    <dbReference type="NCBI Taxonomy" id="551988"/>
    <lineage>
        <taxon>Bacteria</taxon>
        <taxon>Pseudomonadati</taxon>
        <taxon>Pseudomonadota</taxon>
        <taxon>Betaproteobacteria</taxon>
        <taxon>Burkholderiales</taxon>
        <taxon>Oxalobacteraceae</taxon>
        <taxon>Telluria group</taxon>
        <taxon>Duganella</taxon>
    </lineage>
</organism>
<name>A0A6L6PP83_9BURK</name>
<dbReference type="EMBL" id="WNKY01000036">
    <property type="protein sequence ID" value="MTV40559.1"/>
    <property type="molecule type" value="Genomic_DNA"/>
</dbReference>